<dbReference type="EMBL" id="KB201305">
    <property type="protein sequence ID" value="ESO97379.1"/>
    <property type="molecule type" value="Genomic_DNA"/>
</dbReference>
<dbReference type="Proteomes" id="UP000030746">
    <property type="component" value="Unassembled WGS sequence"/>
</dbReference>
<evidence type="ECO:0008006" key="4">
    <source>
        <dbReference type="Google" id="ProtNLM"/>
    </source>
</evidence>
<feature type="transmembrane region" description="Helical" evidence="1">
    <location>
        <begin position="154"/>
        <end position="173"/>
    </location>
</feature>
<dbReference type="Gene3D" id="1.20.1250.20">
    <property type="entry name" value="MFS general substrate transporter like domains"/>
    <property type="match status" value="1"/>
</dbReference>
<proteinExistence type="predicted"/>
<keyword evidence="3" id="KW-1185">Reference proteome</keyword>
<dbReference type="InterPro" id="IPR011701">
    <property type="entry name" value="MFS"/>
</dbReference>
<dbReference type="SUPFAM" id="SSF103473">
    <property type="entry name" value="MFS general substrate transporter"/>
    <property type="match status" value="1"/>
</dbReference>
<evidence type="ECO:0000256" key="1">
    <source>
        <dbReference type="SAM" id="Phobius"/>
    </source>
</evidence>
<dbReference type="GeneID" id="20231149"/>
<dbReference type="GO" id="GO:0022857">
    <property type="term" value="F:transmembrane transporter activity"/>
    <property type="evidence" value="ECO:0007669"/>
    <property type="project" value="InterPro"/>
</dbReference>
<evidence type="ECO:0000313" key="3">
    <source>
        <dbReference type="Proteomes" id="UP000030746"/>
    </source>
</evidence>
<dbReference type="CTD" id="20231149"/>
<name>V4C6V7_LOTGI</name>
<sequence>MSTVAVVWGSLEIMMFAGIIFGWHNIVYIYKDQGYFSHLCPVSNITENAIKSRSDCNEQDEQFNIIFSLSTFITGIMCIFTGALYDRFGTRKYISTKFDLGAKGSKTVSFIFSTHFPGQPYFLYPGFIFTTYGGYFLLITNLQIAGLVPNYRSMIMSAYCGSYDVSATMFLFFKLSYENYDISPNTCFIVMAVVYCVVYGFSTFCILPKSRIPMPKPSKYQFRPHELTEEKTTLVNEEDSKTNENIVSNGHPSTIQSTTRVPTFKKVLLSPLFLFLVFWISVHRLRGWMFIGVFNPWMSRLVCGDRSIVSHFTSFLSSTMFIGIFSAAFSGFVMDRKIKKKYESRKFGRIHASIASFLLNCSVGLLLSICMTIPVVNLQYLTCLLFTLHRSFLYGPNSAFIANAFPMEHFGKLIGVTLTVSSLFGMLQNPLFLWIQGPLDKDPLVVNVIICVMILLTFIHPTYIWFYLRKKFSSRQKEKN</sequence>
<dbReference type="InterPro" id="IPR027197">
    <property type="entry name" value="SLC43A3"/>
</dbReference>
<gene>
    <name evidence="2" type="ORF">LOTGIDRAFT_114888</name>
</gene>
<dbReference type="AlphaFoldDB" id="V4C6V7"/>
<organism evidence="2 3">
    <name type="scientific">Lottia gigantea</name>
    <name type="common">Giant owl limpet</name>
    <dbReference type="NCBI Taxonomy" id="225164"/>
    <lineage>
        <taxon>Eukaryota</taxon>
        <taxon>Metazoa</taxon>
        <taxon>Spiralia</taxon>
        <taxon>Lophotrochozoa</taxon>
        <taxon>Mollusca</taxon>
        <taxon>Gastropoda</taxon>
        <taxon>Patellogastropoda</taxon>
        <taxon>Lottioidea</taxon>
        <taxon>Lottiidae</taxon>
        <taxon>Lottia</taxon>
    </lineage>
</organism>
<feature type="transmembrane region" description="Helical" evidence="1">
    <location>
        <begin position="188"/>
        <end position="207"/>
    </location>
</feature>
<dbReference type="OrthoDB" id="330047at2759"/>
<keyword evidence="1" id="KW-1133">Transmembrane helix</keyword>
<feature type="transmembrane region" description="Helical" evidence="1">
    <location>
        <begin position="388"/>
        <end position="406"/>
    </location>
</feature>
<dbReference type="OMA" id="CNILQQV"/>
<feature type="transmembrane region" description="Helical" evidence="1">
    <location>
        <begin position="444"/>
        <end position="468"/>
    </location>
</feature>
<feature type="transmembrane region" description="Helical" evidence="1">
    <location>
        <begin position="267"/>
        <end position="291"/>
    </location>
</feature>
<feature type="transmembrane region" description="Helical" evidence="1">
    <location>
        <begin position="413"/>
        <end position="432"/>
    </location>
</feature>
<keyword evidence="1" id="KW-0472">Membrane</keyword>
<reference evidence="2 3" key="1">
    <citation type="journal article" date="2013" name="Nature">
        <title>Insights into bilaterian evolution from three spiralian genomes.</title>
        <authorList>
            <person name="Simakov O."/>
            <person name="Marletaz F."/>
            <person name="Cho S.J."/>
            <person name="Edsinger-Gonzales E."/>
            <person name="Havlak P."/>
            <person name="Hellsten U."/>
            <person name="Kuo D.H."/>
            <person name="Larsson T."/>
            <person name="Lv J."/>
            <person name="Arendt D."/>
            <person name="Savage R."/>
            <person name="Osoegawa K."/>
            <person name="de Jong P."/>
            <person name="Grimwood J."/>
            <person name="Chapman J.A."/>
            <person name="Shapiro H."/>
            <person name="Aerts A."/>
            <person name="Otillar R.P."/>
            <person name="Terry A.Y."/>
            <person name="Boore J.L."/>
            <person name="Grigoriev I.V."/>
            <person name="Lindberg D.R."/>
            <person name="Seaver E.C."/>
            <person name="Weisblat D.A."/>
            <person name="Putnam N.H."/>
            <person name="Rokhsar D.S."/>
        </authorList>
    </citation>
    <scope>NUCLEOTIDE SEQUENCE [LARGE SCALE GENOMIC DNA]</scope>
</reference>
<dbReference type="HOGENOM" id="CLU_035676_1_1_1"/>
<protein>
    <recommendedName>
        <fullName evidence="4">Solute carrier family 43 member 3</fullName>
    </recommendedName>
</protein>
<dbReference type="PANTHER" id="PTHR20765">
    <property type="entry name" value="SOLUTE CARRIER FAMILY 43 MEMBER 3-RELATED"/>
    <property type="match status" value="1"/>
</dbReference>
<dbReference type="InterPro" id="IPR036259">
    <property type="entry name" value="MFS_trans_sf"/>
</dbReference>
<feature type="transmembrane region" description="Helical" evidence="1">
    <location>
        <begin position="63"/>
        <end position="85"/>
    </location>
</feature>
<feature type="transmembrane region" description="Helical" evidence="1">
    <location>
        <begin position="6"/>
        <end position="30"/>
    </location>
</feature>
<feature type="transmembrane region" description="Helical" evidence="1">
    <location>
        <begin position="311"/>
        <end position="333"/>
    </location>
</feature>
<accession>V4C6V7</accession>
<keyword evidence="1" id="KW-0812">Transmembrane</keyword>
<dbReference type="KEGG" id="lgi:LOTGIDRAFT_114888"/>
<feature type="transmembrane region" description="Helical" evidence="1">
    <location>
        <begin position="122"/>
        <end position="142"/>
    </location>
</feature>
<dbReference type="Pfam" id="PF07690">
    <property type="entry name" value="MFS_1"/>
    <property type="match status" value="1"/>
</dbReference>
<dbReference type="PANTHER" id="PTHR20765:SF1">
    <property type="entry name" value="EQUILIBRATIVE NUCLEOBASE TRANSPORTER 1"/>
    <property type="match status" value="1"/>
</dbReference>
<feature type="transmembrane region" description="Helical" evidence="1">
    <location>
        <begin position="354"/>
        <end position="376"/>
    </location>
</feature>
<dbReference type="RefSeq" id="XP_009051976.1">
    <property type="nucleotide sequence ID" value="XM_009053728.1"/>
</dbReference>
<evidence type="ECO:0000313" key="2">
    <source>
        <dbReference type="EMBL" id="ESO97379.1"/>
    </source>
</evidence>